<evidence type="ECO:0000313" key="10">
    <source>
        <dbReference type="EMBL" id="BCB77505.1"/>
    </source>
</evidence>
<keyword evidence="4 10" id="KW-0067">ATP-binding</keyword>
<keyword evidence="2 7" id="KW-0812">Transmembrane</keyword>
<sequence length="590" mass="62634">MGPRIRTLASFLTPHTPTLVVGLLLGLVANAAGLATPLVTKWVLDSLGGSMAWPLTALVALVVVGAGISLRQWILLNTLAERVILDARISIIRRYFAATVGDITRRPSGELVTRATSDTGLLREASSSIVGIVNSSLAMLATLVLMGVLDLVLLGCTLAAVVIVGAIMAALMPTIAKAQEAAQESVGRLGGTLDGALRAIRTVKASRAEDRQSERIVADARESAEYGIRAARRTAVVWTIAWSGIQLSVIAILGIGAWRAERGLLEISSLIAFLLYAFQLMGPITELTQNVTALQAGIAAAARIRQIEAIEVEPAPPPAAPAPVREPDPADPILALRGVTARYTPDTKPAVRDIDLDIPRRGHTAVVGPSGAGKTTLFSLMLRFLEPESGEMFLDGRPYRTYGHGDVRARLAYVEQETPIVPGTIRDNLLFTHPDATEEELRAVLAAVRLDTKVDTLDEGLDTPLTSSAVSGGERQRIALARAILRTPDVLLLDEATAQVDGLTEAALQECIRDRAAAGAVVTIAHRLSTVLDADTIVVLEDGRVRAQGTHAELLATDDLYRRLVEALRIAGQAPEDLAELVPGTVRSGT</sequence>
<name>A0A6F8XUK3_9ACTN</name>
<dbReference type="GO" id="GO:0015421">
    <property type="term" value="F:ABC-type oligopeptide transporter activity"/>
    <property type="evidence" value="ECO:0007669"/>
    <property type="project" value="TreeGrafter"/>
</dbReference>
<dbReference type="InterPro" id="IPR017871">
    <property type="entry name" value="ABC_transporter-like_CS"/>
</dbReference>
<proteinExistence type="predicted"/>
<dbReference type="KEGG" id="pfla:Pflav_039150"/>
<accession>A0A6F8XUK3</accession>
<dbReference type="Gene3D" id="1.20.1560.10">
    <property type="entry name" value="ABC transporter type 1, transmembrane domain"/>
    <property type="match status" value="1"/>
</dbReference>
<dbReference type="Proteomes" id="UP000502508">
    <property type="component" value="Chromosome"/>
</dbReference>
<reference evidence="10 11" key="1">
    <citation type="submission" date="2020-03" db="EMBL/GenBank/DDBJ databases">
        <title>Whole genome shotgun sequence of Phytohabitans flavus NBRC 107702.</title>
        <authorList>
            <person name="Komaki H."/>
            <person name="Tamura T."/>
        </authorList>
    </citation>
    <scope>NUCLEOTIDE SEQUENCE [LARGE SCALE GENOMIC DNA]</scope>
    <source>
        <strain evidence="10 11">NBRC 107702</strain>
    </source>
</reference>
<evidence type="ECO:0000259" key="8">
    <source>
        <dbReference type="PROSITE" id="PS50893"/>
    </source>
</evidence>
<dbReference type="InterPro" id="IPR003439">
    <property type="entry name" value="ABC_transporter-like_ATP-bd"/>
</dbReference>
<feature type="domain" description="ABC transmembrane type-1" evidence="9">
    <location>
        <begin position="20"/>
        <end position="296"/>
    </location>
</feature>
<evidence type="ECO:0000256" key="1">
    <source>
        <dbReference type="ARBA" id="ARBA00004651"/>
    </source>
</evidence>
<dbReference type="SMART" id="SM00382">
    <property type="entry name" value="AAA"/>
    <property type="match status" value="1"/>
</dbReference>
<feature type="transmembrane region" description="Helical" evidence="7">
    <location>
        <begin position="235"/>
        <end position="258"/>
    </location>
</feature>
<dbReference type="PROSITE" id="PS00211">
    <property type="entry name" value="ABC_TRANSPORTER_1"/>
    <property type="match status" value="1"/>
</dbReference>
<evidence type="ECO:0000256" key="2">
    <source>
        <dbReference type="ARBA" id="ARBA00022692"/>
    </source>
</evidence>
<evidence type="ECO:0000256" key="6">
    <source>
        <dbReference type="ARBA" id="ARBA00023136"/>
    </source>
</evidence>
<dbReference type="SUPFAM" id="SSF52540">
    <property type="entry name" value="P-loop containing nucleoside triphosphate hydrolases"/>
    <property type="match status" value="1"/>
</dbReference>
<comment type="subcellular location">
    <subcellularLocation>
        <location evidence="1">Cell membrane</location>
        <topology evidence="1">Multi-pass membrane protein</topology>
    </subcellularLocation>
</comment>
<dbReference type="InterPro" id="IPR039421">
    <property type="entry name" value="Type_1_exporter"/>
</dbReference>
<dbReference type="Gene3D" id="3.40.50.300">
    <property type="entry name" value="P-loop containing nucleotide triphosphate hydrolases"/>
    <property type="match status" value="1"/>
</dbReference>
<evidence type="ECO:0000313" key="11">
    <source>
        <dbReference type="Proteomes" id="UP000502508"/>
    </source>
</evidence>
<keyword evidence="6 7" id="KW-0472">Membrane</keyword>
<keyword evidence="3" id="KW-0547">Nucleotide-binding</keyword>
<dbReference type="Pfam" id="PF00005">
    <property type="entry name" value="ABC_tran"/>
    <property type="match status" value="1"/>
</dbReference>
<evidence type="ECO:0000259" key="9">
    <source>
        <dbReference type="PROSITE" id="PS50929"/>
    </source>
</evidence>
<dbReference type="InterPro" id="IPR011527">
    <property type="entry name" value="ABC1_TM_dom"/>
</dbReference>
<evidence type="ECO:0000256" key="5">
    <source>
        <dbReference type="ARBA" id="ARBA00022989"/>
    </source>
</evidence>
<feature type="domain" description="ABC transporter" evidence="8">
    <location>
        <begin position="334"/>
        <end position="567"/>
    </location>
</feature>
<dbReference type="EMBL" id="AP022870">
    <property type="protein sequence ID" value="BCB77505.1"/>
    <property type="molecule type" value="Genomic_DNA"/>
</dbReference>
<dbReference type="InterPro" id="IPR027417">
    <property type="entry name" value="P-loop_NTPase"/>
</dbReference>
<dbReference type="InterPro" id="IPR036640">
    <property type="entry name" value="ABC1_TM_sf"/>
</dbReference>
<dbReference type="InterPro" id="IPR003593">
    <property type="entry name" value="AAA+_ATPase"/>
</dbReference>
<evidence type="ECO:0000256" key="4">
    <source>
        <dbReference type="ARBA" id="ARBA00022840"/>
    </source>
</evidence>
<dbReference type="CDD" id="cd18551">
    <property type="entry name" value="ABC_6TM_LmrA_like"/>
    <property type="match status" value="1"/>
</dbReference>
<feature type="transmembrane region" description="Helical" evidence="7">
    <location>
        <begin position="152"/>
        <end position="171"/>
    </location>
</feature>
<gene>
    <name evidence="10" type="ORF">Pflav_039150</name>
</gene>
<protein>
    <submittedName>
        <fullName evidence="10">Putative ABC transporter ATP-binding protein</fullName>
    </submittedName>
</protein>
<dbReference type="PANTHER" id="PTHR43394:SF1">
    <property type="entry name" value="ATP-BINDING CASSETTE SUB-FAMILY B MEMBER 10, MITOCHONDRIAL"/>
    <property type="match status" value="1"/>
</dbReference>
<keyword evidence="5 7" id="KW-1133">Transmembrane helix</keyword>
<keyword evidence="11" id="KW-1185">Reference proteome</keyword>
<reference evidence="10 11" key="2">
    <citation type="submission" date="2020-03" db="EMBL/GenBank/DDBJ databases">
        <authorList>
            <person name="Ichikawa N."/>
            <person name="Kimura A."/>
            <person name="Kitahashi Y."/>
            <person name="Uohara A."/>
        </authorList>
    </citation>
    <scope>NUCLEOTIDE SEQUENCE [LARGE SCALE GENOMIC DNA]</scope>
    <source>
        <strain evidence="10 11">NBRC 107702</strain>
    </source>
</reference>
<organism evidence="10 11">
    <name type="scientific">Phytohabitans flavus</name>
    <dbReference type="NCBI Taxonomy" id="1076124"/>
    <lineage>
        <taxon>Bacteria</taxon>
        <taxon>Bacillati</taxon>
        <taxon>Actinomycetota</taxon>
        <taxon>Actinomycetes</taxon>
        <taxon>Micromonosporales</taxon>
        <taxon>Micromonosporaceae</taxon>
    </lineage>
</organism>
<dbReference type="PANTHER" id="PTHR43394">
    <property type="entry name" value="ATP-DEPENDENT PERMEASE MDL1, MITOCHONDRIAL"/>
    <property type="match status" value="1"/>
</dbReference>
<feature type="transmembrane region" description="Helical" evidence="7">
    <location>
        <begin position="51"/>
        <end position="70"/>
    </location>
</feature>
<evidence type="ECO:0000256" key="3">
    <source>
        <dbReference type="ARBA" id="ARBA00022741"/>
    </source>
</evidence>
<dbReference type="RefSeq" id="WP_173037262.1">
    <property type="nucleotide sequence ID" value="NZ_AP022870.1"/>
</dbReference>
<evidence type="ECO:0000256" key="7">
    <source>
        <dbReference type="SAM" id="Phobius"/>
    </source>
</evidence>
<dbReference type="AlphaFoldDB" id="A0A6F8XUK3"/>
<dbReference type="GO" id="GO:0005886">
    <property type="term" value="C:plasma membrane"/>
    <property type="evidence" value="ECO:0007669"/>
    <property type="project" value="UniProtKB-SubCell"/>
</dbReference>
<feature type="transmembrane region" description="Helical" evidence="7">
    <location>
        <begin position="129"/>
        <end position="146"/>
    </location>
</feature>
<dbReference type="PROSITE" id="PS50893">
    <property type="entry name" value="ABC_TRANSPORTER_2"/>
    <property type="match status" value="1"/>
</dbReference>
<dbReference type="GO" id="GO:0016887">
    <property type="term" value="F:ATP hydrolysis activity"/>
    <property type="evidence" value="ECO:0007669"/>
    <property type="project" value="InterPro"/>
</dbReference>
<dbReference type="SUPFAM" id="SSF90123">
    <property type="entry name" value="ABC transporter transmembrane region"/>
    <property type="match status" value="1"/>
</dbReference>
<dbReference type="Pfam" id="PF00664">
    <property type="entry name" value="ABC_membrane"/>
    <property type="match status" value="1"/>
</dbReference>
<dbReference type="PROSITE" id="PS50929">
    <property type="entry name" value="ABC_TM1F"/>
    <property type="match status" value="1"/>
</dbReference>
<dbReference type="GO" id="GO:0005524">
    <property type="term" value="F:ATP binding"/>
    <property type="evidence" value="ECO:0007669"/>
    <property type="project" value="UniProtKB-KW"/>
</dbReference>